<evidence type="ECO:0000256" key="7">
    <source>
        <dbReference type="ARBA" id="ARBA00022982"/>
    </source>
</evidence>
<dbReference type="PANTHER" id="PTHR42809:SF1">
    <property type="entry name" value="FLAVODOXIN 1"/>
    <property type="match status" value="1"/>
</dbReference>
<sequence>MNKVLLAYASMSGNTEAIADVIEEVLVEEKLTVNRLEVFDLTPEDIRDFDYIILGSYTWGDGELPDEFLDFYDEMDDIDFSQKKVAIFGSGDMAYDIFCGAVDLLEEKVQSQGGTLMTEGLKVELAPYGEDVEKCKAYALNIAANIIKEVKNR</sequence>
<gene>
    <name evidence="10" type="ORF">JF537_04185</name>
</gene>
<evidence type="ECO:0000313" key="11">
    <source>
        <dbReference type="Proteomes" id="UP000664578"/>
    </source>
</evidence>
<organism evidence="10 11">
    <name type="scientific">Priestia flexa</name>
    <dbReference type="NCBI Taxonomy" id="86664"/>
    <lineage>
        <taxon>Bacteria</taxon>
        <taxon>Bacillati</taxon>
        <taxon>Bacillota</taxon>
        <taxon>Bacilli</taxon>
        <taxon>Bacillales</taxon>
        <taxon>Bacillaceae</taxon>
        <taxon>Priestia</taxon>
    </lineage>
</organism>
<proteinExistence type="inferred from homology"/>
<dbReference type="EMBL" id="JAEMWV010000001">
    <property type="protein sequence ID" value="MBN8250779.1"/>
    <property type="molecule type" value="Genomic_DNA"/>
</dbReference>
<protein>
    <recommendedName>
        <fullName evidence="8">Flavodoxin</fullName>
    </recommendedName>
</protein>
<dbReference type="GO" id="GO:0010181">
    <property type="term" value="F:FMN binding"/>
    <property type="evidence" value="ECO:0007669"/>
    <property type="project" value="UniProtKB-UniRule"/>
</dbReference>
<dbReference type="InterPro" id="IPR050619">
    <property type="entry name" value="Flavodoxin"/>
</dbReference>
<evidence type="ECO:0000259" key="9">
    <source>
        <dbReference type="PROSITE" id="PS50902"/>
    </source>
</evidence>
<accession>A0A8I1MDL1</accession>
<dbReference type="PROSITE" id="PS50902">
    <property type="entry name" value="FLAVODOXIN_LIKE"/>
    <property type="match status" value="1"/>
</dbReference>
<keyword evidence="5 8" id="KW-0285">Flavoprotein</keyword>
<evidence type="ECO:0000256" key="2">
    <source>
        <dbReference type="ARBA" id="ARBA00003297"/>
    </source>
</evidence>
<dbReference type="NCBIfam" id="NF005216">
    <property type="entry name" value="PRK06703.1"/>
    <property type="match status" value="1"/>
</dbReference>
<dbReference type="GO" id="GO:0009055">
    <property type="term" value="F:electron transfer activity"/>
    <property type="evidence" value="ECO:0007669"/>
    <property type="project" value="UniProtKB-UniRule"/>
</dbReference>
<dbReference type="AlphaFoldDB" id="A0A8I1MDL1"/>
<evidence type="ECO:0000256" key="4">
    <source>
        <dbReference type="ARBA" id="ARBA00022448"/>
    </source>
</evidence>
<keyword evidence="4 8" id="KW-0813">Transport</keyword>
<evidence type="ECO:0000256" key="6">
    <source>
        <dbReference type="ARBA" id="ARBA00022643"/>
    </source>
</evidence>
<comment type="cofactor">
    <cofactor evidence="1 8">
        <name>FMN</name>
        <dbReference type="ChEBI" id="CHEBI:58210"/>
    </cofactor>
</comment>
<dbReference type="PANTHER" id="PTHR42809">
    <property type="entry name" value="FLAVODOXIN 2"/>
    <property type="match status" value="1"/>
</dbReference>
<evidence type="ECO:0000256" key="1">
    <source>
        <dbReference type="ARBA" id="ARBA00001917"/>
    </source>
</evidence>
<evidence type="ECO:0000256" key="5">
    <source>
        <dbReference type="ARBA" id="ARBA00022630"/>
    </source>
</evidence>
<keyword evidence="7 8" id="KW-0249">Electron transport</keyword>
<keyword evidence="6 8" id="KW-0288">FMN</keyword>
<comment type="similarity">
    <text evidence="3 8">Belongs to the flavodoxin family.</text>
</comment>
<dbReference type="SUPFAM" id="SSF52218">
    <property type="entry name" value="Flavoproteins"/>
    <property type="match status" value="1"/>
</dbReference>
<dbReference type="RefSeq" id="WP_206782190.1">
    <property type="nucleotide sequence ID" value="NZ_CM125968.1"/>
</dbReference>
<dbReference type="Pfam" id="PF00258">
    <property type="entry name" value="Flavodoxin_1"/>
    <property type="match status" value="1"/>
</dbReference>
<dbReference type="NCBIfam" id="NF005246">
    <property type="entry name" value="PRK06756.1"/>
    <property type="match status" value="1"/>
</dbReference>
<evidence type="ECO:0000313" key="10">
    <source>
        <dbReference type="EMBL" id="MBN8250779.1"/>
    </source>
</evidence>
<dbReference type="GO" id="GO:0016651">
    <property type="term" value="F:oxidoreductase activity, acting on NAD(P)H"/>
    <property type="evidence" value="ECO:0007669"/>
    <property type="project" value="UniProtKB-ARBA"/>
</dbReference>
<evidence type="ECO:0000256" key="8">
    <source>
        <dbReference type="RuleBase" id="RU367037"/>
    </source>
</evidence>
<dbReference type="InterPro" id="IPR029039">
    <property type="entry name" value="Flavoprotein-like_sf"/>
</dbReference>
<evidence type="ECO:0000256" key="3">
    <source>
        <dbReference type="ARBA" id="ARBA00005267"/>
    </source>
</evidence>
<dbReference type="GeneID" id="93684095"/>
<dbReference type="Gene3D" id="3.40.50.360">
    <property type="match status" value="1"/>
</dbReference>
<dbReference type="NCBIfam" id="TIGR01753">
    <property type="entry name" value="flav_short"/>
    <property type="match status" value="1"/>
</dbReference>
<dbReference type="Proteomes" id="UP000664578">
    <property type="component" value="Unassembled WGS sequence"/>
</dbReference>
<dbReference type="InterPro" id="IPR008254">
    <property type="entry name" value="Flavodoxin/NO_synth"/>
</dbReference>
<dbReference type="InterPro" id="IPR010087">
    <property type="entry name" value="Flav_short"/>
</dbReference>
<comment type="caution">
    <text evidence="10">The sequence shown here is derived from an EMBL/GenBank/DDBJ whole genome shotgun (WGS) entry which is preliminary data.</text>
</comment>
<comment type="function">
    <text evidence="2 8">Low-potential electron donor to a number of redox enzymes.</text>
</comment>
<feature type="domain" description="Flavodoxin-like" evidence="9">
    <location>
        <begin position="4"/>
        <end position="143"/>
    </location>
</feature>
<reference evidence="10" key="1">
    <citation type="submission" date="2020-12" db="EMBL/GenBank/DDBJ databases">
        <title>PHA producing bacteria isolated from mangrove.</title>
        <authorList>
            <person name="Zheng W."/>
            <person name="Yu S."/>
            <person name="Huang Y."/>
        </authorList>
    </citation>
    <scope>NUCLEOTIDE SEQUENCE</scope>
    <source>
        <strain evidence="10">GN22-4</strain>
    </source>
</reference>
<name>A0A8I1MDL1_9BACI</name>